<dbReference type="Pfam" id="PF07366">
    <property type="entry name" value="SnoaL"/>
    <property type="match status" value="1"/>
</dbReference>
<dbReference type="PANTHER" id="PTHR38436">
    <property type="entry name" value="POLYKETIDE CYCLASE SNOAL-LIKE DOMAIN"/>
    <property type="match status" value="1"/>
</dbReference>
<keyword evidence="2" id="KW-1185">Reference proteome</keyword>
<dbReference type="PANTHER" id="PTHR38436:SF1">
    <property type="entry name" value="ESTER CYCLASE"/>
    <property type="match status" value="1"/>
</dbReference>
<reference evidence="2" key="1">
    <citation type="submission" date="2019-01" db="EMBL/GenBank/DDBJ databases">
        <title>Gri0909 isolated from a small marine red alga.</title>
        <authorList>
            <person name="Kim J."/>
            <person name="Jeong S.E."/>
            <person name="Jeon C.O."/>
        </authorList>
    </citation>
    <scope>NUCLEOTIDE SEQUENCE [LARGE SCALE GENOMIC DNA]</scope>
    <source>
        <strain evidence="2">Gri0909</strain>
    </source>
</reference>
<name>A0A3S2Y5C6_9PROT</name>
<dbReference type="InterPro" id="IPR032710">
    <property type="entry name" value="NTF2-like_dom_sf"/>
</dbReference>
<organism evidence="1 2">
    <name type="scientific">Hwanghaeella grinnelliae</name>
    <dbReference type="NCBI Taxonomy" id="2500179"/>
    <lineage>
        <taxon>Bacteria</taxon>
        <taxon>Pseudomonadati</taxon>
        <taxon>Pseudomonadota</taxon>
        <taxon>Alphaproteobacteria</taxon>
        <taxon>Rhodospirillales</taxon>
        <taxon>Rhodospirillaceae</taxon>
        <taxon>Hwanghaeella</taxon>
    </lineage>
</organism>
<accession>A0A3S2Y5C6</accession>
<proteinExistence type="predicted"/>
<gene>
    <name evidence="1" type="ORF">EOI86_06630</name>
</gene>
<dbReference type="SUPFAM" id="SSF54427">
    <property type="entry name" value="NTF2-like"/>
    <property type="match status" value="1"/>
</dbReference>
<dbReference type="EMBL" id="SADE01000001">
    <property type="protein sequence ID" value="RVU38935.1"/>
    <property type="molecule type" value="Genomic_DNA"/>
</dbReference>
<dbReference type="Gene3D" id="3.10.450.50">
    <property type="match status" value="1"/>
</dbReference>
<dbReference type="InterPro" id="IPR009959">
    <property type="entry name" value="Cyclase_SnoaL-like"/>
</dbReference>
<dbReference type="Proteomes" id="UP000287447">
    <property type="component" value="Unassembled WGS sequence"/>
</dbReference>
<protein>
    <submittedName>
        <fullName evidence="1">Ester cyclase</fullName>
    </submittedName>
</protein>
<dbReference type="AlphaFoldDB" id="A0A3S2Y5C6"/>
<evidence type="ECO:0000313" key="2">
    <source>
        <dbReference type="Proteomes" id="UP000287447"/>
    </source>
</evidence>
<comment type="caution">
    <text evidence="1">The sequence shown here is derived from an EMBL/GenBank/DDBJ whole genome shotgun (WGS) entry which is preliminary data.</text>
</comment>
<dbReference type="GO" id="GO:0030638">
    <property type="term" value="P:polyketide metabolic process"/>
    <property type="evidence" value="ECO:0007669"/>
    <property type="project" value="InterPro"/>
</dbReference>
<sequence>MQNILRRTAVRTLPTFVWWRHPPDCSSGFYERRRGAFWPIPNAQYIEGDGRMSVEAKKALMRRFYEEFWCKGNPDAVDELVAPDFTDHQLPPGLQPGPEGLKQLVREWRTGFPDMHETVDMILVDGEMVTGRFILTGTHQGPFFGIAPTGRKVRITGIDLVRIRDGRITDFWYSEDQLSLLRQLGQIPDEPMPSPQPV</sequence>
<evidence type="ECO:0000313" key="1">
    <source>
        <dbReference type="EMBL" id="RVU38935.1"/>
    </source>
</evidence>